<feature type="binding site" evidence="6">
    <location>
        <position position="86"/>
    </location>
    <ligand>
        <name>substrate</name>
    </ligand>
</feature>
<dbReference type="Proteomes" id="UP000184510">
    <property type="component" value="Unassembled WGS sequence"/>
</dbReference>
<evidence type="ECO:0000256" key="2">
    <source>
        <dbReference type="ARBA" id="ARBA00022438"/>
    </source>
</evidence>
<name>A0A1M6RT52_9BACT</name>
<accession>A0A1M6RT52</accession>
<dbReference type="AlphaFoldDB" id="A0A1M6RT52"/>
<dbReference type="FunCoup" id="A0A1M6RT52">
    <property type="interactions" value="491"/>
</dbReference>
<comment type="subunit">
    <text evidence="6">Monomer.</text>
</comment>
<keyword evidence="2 6" id="KW-0031">Aminopeptidase</keyword>
<comment type="similarity">
    <text evidence="6">Belongs to the peptidase M24A family. Methionine aminopeptidase type 1 subfamily.</text>
</comment>
<feature type="binding site" evidence="6">
    <location>
        <position position="114"/>
    </location>
    <ligand>
        <name>a divalent metal cation</name>
        <dbReference type="ChEBI" id="CHEBI:60240"/>
        <label>2</label>
        <note>catalytic</note>
    </ligand>
</feature>
<dbReference type="Pfam" id="PF00557">
    <property type="entry name" value="Peptidase_M24"/>
    <property type="match status" value="1"/>
</dbReference>
<evidence type="ECO:0000256" key="3">
    <source>
        <dbReference type="ARBA" id="ARBA00022670"/>
    </source>
</evidence>
<keyword evidence="5 6" id="KW-0378">Hydrolase</keyword>
<keyword evidence="10" id="KW-1185">Reference proteome</keyword>
<dbReference type="CDD" id="cd01086">
    <property type="entry name" value="MetAP1"/>
    <property type="match status" value="1"/>
</dbReference>
<feature type="binding site" evidence="6">
    <location>
        <position position="114"/>
    </location>
    <ligand>
        <name>a divalent metal cation</name>
        <dbReference type="ChEBI" id="CHEBI:60240"/>
        <label>1</label>
    </ligand>
</feature>
<dbReference type="SUPFAM" id="SSF55920">
    <property type="entry name" value="Creatinase/aminopeptidase"/>
    <property type="match status" value="1"/>
</dbReference>
<comment type="cofactor">
    <cofactor evidence="6">
        <name>Co(2+)</name>
        <dbReference type="ChEBI" id="CHEBI:48828"/>
    </cofactor>
    <cofactor evidence="6">
        <name>Zn(2+)</name>
        <dbReference type="ChEBI" id="CHEBI:29105"/>
    </cofactor>
    <cofactor evidence="6">
        <name>Mn(2+)</name>
        <dbReference type="ChEBI" id="CHEBI:29035"/>
    </cofactor>
    <cofactor evidence="6">
        <name>Fe(2+)</name>
        <dbReference type="ChEBI" id="CHEBI:29033"/>
    </cofactor>
    <text evidence="6">Binds 2 divalent metal cations per subunit. Has a high-affinity and a low affinity metal-binding site. The true nature of the physiological cofactor is under debate. The enzyme is active with cobalt, zinc, manganese or divalent iron ions. Most likely, methionine aminopeptidases function as mononuclear Fe(2+)-metalloproteases under physiological conditions, and the catalytically relevant metal-binding site has been assigned to the histidine-containing high-affinity site.</text>
</comment>
<dbReference type="PANTHER" id="PTHR43330:SF27">
    <property type="entry name" value="METHIONINE AMINOPEPTIDASE"/>
    <property type="match status" value="1"/>
</dbReference>
<evidence type="ECO:0000256" key="6">
    <source>
        <dbReference type="HAMAP-Rule" id="MF_01974"/>
    </source>
</evidence>
<evidence type="ECO:0000256" key="5">
    <source>
        <dbReference type="ARBA" id="ARBA00022801"/>
    </source>
</evidence>
<protein>
    <recommendedName>
        <fullName evidence="6 7">Methionine aminopeptidase</fullName>
        <shortName evidence="6">MAP</shortName>
        <shortName evidence="6">MetAP</shortName>
        <ecNumber evidence="6 7">3.4.11.18</ecNumber>
    </recommendedName>
    <alternativeName>
        <fullName evidence="6">Peptidase M</fullName>
    </alternativeName>
</protein>
<gene>
    <name evidence="6" type="primary">map</name>
    <name evidence="9" type="ORF">SAMN02745181_3677</name>
</gene>
<feature type="domain" description="Peptidase M24" evidence="8">
    <location>
        <begin position="21"/>
        <end position="248"/>
    </location>
</feature>
<dbReference type="InterPro" id="IPR036005">
    <property type="entry name" value="Creatinase/aminopeptidase-like"/>
</dbReference>
<dbReference type="GO" id="GO:0046872">
    <property type="term" value="F:metal ion binding"/>
    <property type="evidence" value="ECO:0007669"/>
    <property type="project" value="UniProtKB-UniRule"/>
</dbReference>
<dbReference type="EC" id="3.4.11.18" evidence="6 7"/>
<feature type="binding site" evidence="6">
    <location>
        <position position="241"/>
    </location>
    <ligand>
        <name>a divalent metal cation</name>
        <dbReference type="ChEBI" id="CHEBI:60240"/>
        <label>1</label>
    </ligand>
</feature>
<dbReference type="GO" id="GO:0070006">
    <property type="term" value="F:metalloaminopeptidase activity"/>
    <property type="evidence" value="ECO:0007669"/>
    <property type="project" value="UniProtKB-UniRule"/>
</dbReference>
<dbReference type="EMBL" id="FQYR01000008">
    <property type="protein sequence ID" value="SHK35610.1"/>
    <property type="molecule type" value="Genomic_DNA"/>
</dbReference>
<comment type="function">
    <text evidence="1 6">Removes the N-terminal methionine from nascent proteins. The N-terminal methionine is often cleaved when the second residue in the primary sequence is small and uncharged (Met-Ala-, Cys, Gly, Pro, Ser, Thr, or Val). Requires deformylation of the N(alpha)-formylated initiator methionine before it can be hydrolyzed.</text>
</comment>
<dbReference type="RefSeq" id="WP_143185220.1">
    <property type="nucleotide sequence ID" value="NZ_FQYR01000008.1"/>
</dbReference>
<evidence type="ECO:0000313" key="9">
    <source>
        <dbReference type="EMBL" id="SHK35610.1"/>
    </source>
</evidence>
<dbReference type="Gene3D" id="3.90.230.10">
    <property type="entry name" value="Creatinase/methionine aminopeptidase superfamily"/>
    <property type="match status" value="1"/>
</dbReference>
<proteinExistence type="inferred from homology"/>
<evidence type="ECO:0000256" key="4">
    <source>
        <dbReference type="ARBA" id="ARBA00022723"/>
    </source>
</evidence>
<feature type="binding site" evidence="6">
    <location>
        <position position="210"/>
    </location>
    <ligand>
        <name>a divalent metal cation</name>
        <dbReference type="ChEBI" id="CHEBI:60240"/>
        <label>2</label>
        <note>catalytic</note>
    </ligand>
</feature>
<feature type="binding site" evidence="6">
    <location>
        <position position="241"/>
    </location>
    <ligand>
        <name>a divalent metal cation</name>
        <dbReference type="ChEBI" id="CHEBI:60240"/>
        <label>2</label>
        <note>catalytic</note>
    </ligand>
</feature>
<feature type="binding site" evidence="6">
    <location>
        <position position="184"/>
    </location>
    <ligand>
        <name>substrate</name>
    </ligand>
</feature>
<dbReference type="GO" id="GO:0004239">
    <property type="term" value="F:initiator methionyl aminopeptidase activity"/>
    <property type="evidence" value="ECO:0007669"/>
    <property type="project" value="UniProtKB-UniRule"/>
</dbReference>
<dbReference type="GO" id="GO:0006508">
    <property type="term" value="P:proteolysis"/>
    <property type="evidence" value="ECO:0007669"/>
    <property type="project" value="UniProtKB-KW"/>
</dbReference>
<feature type="binding site" evidence="6">
    <location>
        <position position="103"/>
    </location>
    <ligand>
        <name>a divalent metal cation</name>
        <dbReference type="ChEBI" id="CHEBI:60240"/>
        <label>1</label>
    </ligand>
</feature>
<dbReference type="OrthoDB" id="9802055at2"/>
<dbReference type="STRING" id="1123071.SAMN02745181_3677"/>
<dbReference type="PRINTS" id="PR00599">
    <property type="entry name" value="MAPEPTIDASE"/>
</dbReference>
<sequence length="270" mass="29517">MAKRKKNSNKIPLKSAADIKQMRVACELASEILQQTAKFIQAGKTTGEVDAYAAELMKERDVVSAFLGYRGFPGHICISPNEEVVHGIGNDRVIQDGDIISIDVGIVKNGWIGDNATTVPVGNVDEETKRLLAVTEQSLYEALQHAKDGVFLADLCGAVAEYVRPFKFGVVKEFVGHGVGQELHEEPQVPNYRPMGRTPRLREGMVLAVEPMINAGTPRVKILDDGWTVITGDKKNSAHFEHTVHVTKDGPDILTARPREATPELLGITL</sequence>
<dbReference type="InterPro" id="IPR002467">
    <property type="entry name" value="Pept_M24A_MAP1"/>
</dbReference>
<evidence type="ECO:0000313" key="10">
    <source>
        <dbReference type="Proteomes" id="UP000184510"/>
    </source>
</evidence>
<dbReference type="PROSITE" id="PS00680">
    <property type="entry name" value="MAP_1"/>
    <property type="match status" value="1"/>
</dbReference>
<evidence type="ECO:0000256" key="7">
    <source>
        <dbReference type="RuleBase" id="RU003653"/>
    </source>
</evidence>
<dbReference type="HAMAP" id="MF_01974">
    <property type="entry name" value="MetAP_1"/>
    <property type="match status" value="1"/>
</dbReference>
<dbReference type="GO" id="GO:0005829">
    <property type="term" value="C:cytosol"/>
    <property type="evidence" value="ECO:0007669"/>
    <property type="project" value="TreeGrafter"/>
</dbReference>
<feature type="binding site" evidence="6">
    <location>
        <position position="177"/>
    </location>
    <ligand>
        <name>a divalent metal cation</name>
        <dbReference type="ChEBI" id="CHEBI:60240"/>
        <label>2</label>
        <note>catalytic</note>
    </ligand>
</feature>
<dbReference type="NCBIfam" id="TIGR00500">
    <property type="entry name" value="met_pdase_I"/>
    <property type="match status" value="1"/>
</dbReference>
<keyword evidence="3 6" id="KW-0645">Protease</keyword>
<organism evidence="9 10">
    <name type="scientific">Rubritalea squalenifaciens DSM 18772</name>
    <dbReference type="NCBI Taxonomy" id="1123071"/>
    <lineage>
        <taxon>Bacteria</taxon>
        <taxon>Pseudomonadati</taxon>
        <taxon>Verrucomicrobiota</taxon>
        <taxon>Verrucomicrobiia</taxon>
        <taxon>Verrucomicrobiales</taxon>
        <taxon>Rubritaleaceae</taxon>
        <taxon>Rubritalea</taxon>
    </lineage>
</organism>
<dbReference type="InterPro" id="IPR000994">
    <property type="entry name" value="Pept_M24"/>
</dbReference>
<reference evidence="9 10" key="1">
    <citation type="submission" date="2016-11" db="EMBL/GenBank/DDBJ databases">
        <authorList>
            <person name="Jaros S."/>
            <person name="Januszkiewicz K."/>
            <person name="Wedrychowicz H."/>
        </authorList>
    </citation>
    <scope>NUCLEOTIDE SEQUENCE [LARGE SCALE GENOMIC DNA]</scope>
    <source>
        <strain evidence="9 10">DSM 18772</strain>
    </source>
</reference>
<dbReference type="InParanoid" id="A0A1M6RT52"/>
<dbReference type="InterPro" id="IPR001714">
    <property type="entry name" value="Pept_M24_MAP"/>
</dbReference>
<evidence type="ECO:0000256" key="1">
    <source>
        <dbReference type="ARBA" id="ARBA00002521"/>
    </source>
</evidence>
<comment type="catalytic activity">
    <reaction evidence="6 7">
        <text>Release of N-terminal amino acids, preferentially methionine, from peptides and arylamides.</text>
        <dbReference type="EC" id="3.4.11.18"/>
    </reaction>
</comment>
<evidence type="ECO:0000259" key="8">
    <source>
        <dbReference type="Pfam" id="PF00557"/>
    </source>
</evidence>
<dbReference type="PANTHER" id="PTHR43330">
    <property type="entry name" value="METHIONINE AMINOPEPTIDASE"/>
    <property type="match status" value="1"/>
</dbReference>
<keyword evidence="4 6" id="KW-0479">Metal-binding</keyword>